<dbReference type="STRING" id="1802701.A3A33_04715"/>
<dbReference type="Gene3D" id="2.40.440.10">
    <property type="entry name" value="L,D-transpeptidase catalytic domain-like"/>
    <property type="match status" value="1"/>
</dbReference>
<dbReference type="GO" id="GO:0071555">
    <property type="term" value="P:cell wall organization"/>
    <property type="evidence" value="ECO:0007669"/>
    <property type="project" value="UniProtKB-UniRule"/>
</dbReference>
<dbReference type="PANTHER" id="PTHR30582">
    <property type="entry name" value="L,D-TRANSPEPTIDASE"/>
    <property type="match status" value="1"/>
</dbReference>
<reference evidence="9 10" key="1">
    <citation type="journal article" date="2016" name="Nat. Commun.">
        <title>Thousands of microbial genomes shed light on interconnected biogeochemical processes in an aquifer system.</title>
        <authorList>
            <person name="Anantharaman K."/>
            <person name="Brown C.T."/>
            <person name="Hug L.A."/>
            <person name="Sharon I."/>
            <person name="Castelle C.J."/>
            <person name="Probst A.J."/>
            <person name="Thomas B.C."/>
            <person name="Singh A."/>
            <person name="Wilkins M.J."/>
            <person name="Karaoz U."/>
            <person name="Brodie E.L."/>
            <person name="Williams K.H."/>
            <person name="Hubbard S.S."/>
            <person name="Banfield J.F."/>
        </authorList>
    </citation>
    <scope>NUCLEOTIDE SEQUENCE [LARGE SCALE GENOMIC DNA]</scope>
</reference>
<dbReference type="SUPFAM" id="SSF141523">
    <property type="entry name" value="L,D-transpeptidase catalytic domain-like"/>
    <property type="match status" value="1"/>
</dbReference>
<keyword evidence="5 6" id="KW-0961">Cell wall biogenesis/degradation</keyword>
<protein>
    <recommendedName>
        <fullName evidence="8">L,D-TPase catalytic domain-containing protein</fullName>
    </recommendedName>
</protein>
<comment type="pathway">
    <text evidence="1 6">Cell wall biogenesis; peptidoglycan biosynthesis.</text>
</comment>
<feature type="domain" description="L,D-TPase catalytic" evidence="8">
    <location>
        <begin position="100"/>
        <end position="218"/>
    </location>
</feature>
<feature type="active site" description="Nucleophile" evidence="6">
    <location>
        <position position="194"/>
    </location>
</feature>
<feature type="active site" description="Proton donor/acceptor" evidence="6">
    <location>
        <position position="178"/>
    </location>
</feature>
<keyword evidence="3 6" id="KW-0133">Cell shape</keyword>
<name>A0A1F8GS68_9BACT</name>
<evidence type="ECO:0000313" key="10">
    <source>
        <dbReference type="Proteomes" id="UP000179047"/>
    </source>
</evidence>
<dbReference type="CDD" id="cd16913">
    <property type="entry name" value="YkuD_like"/>
    <property type="match status" value="1"/>
</dbReference>
<evidence type="ECO:0000259" key="8">
    <source>
        <dbReference type="PROSITE" id="PS52029"/>
    </source>
</evidence>
<feature type="compositionally biased region" description="Low complexity" evidence="7">
    <location>
        <begin position="65"/>
        <end position="93"/>
    </location>
</feature>
<feature type="region of interest" description="Disordered" evidence="7">
    <location>
        <begin position="61"/>
        <end position="100"/>
    </location>
</feature>
<evidence type="ECO:0000256" key="4">
    <source>
        <dbReference type="ARBA" id="ARBA00022984"/>
    </source>
</evidence>
<evidence type="ECO:0000256" key="1">
    <source>
        <dbReference type="ARBA" id="ARBA00004752"/>
    </source>
</evidence>
<gene>
    <name evidence="9" type="ORF">A3A33_04715</name>
</gene>
<accession>A0A1F8GS68</accession>
<dbReference type="GO" id="GO:0071972">
    <property type="term" value="F:peptidoglycan L,D-transpeptidase activity"/>
    <property type="evidence" value="ECO:0007669"/>
    <property type="project" value="TreeGrafter"/>
</dbReference>
<sequence length="219" mass="24371">MKRLSIIFILLAILTLPAIVHAWAFLLPVSTATPNPRFTNIIPRAARGLISLPLTRLTTPPPIIPKTSTLTPTQSIPLPASSKSPASSPSSTPYPNPLNKRIDVDITNQRLTYYLGDTQVASVLISSAARGYWTPRGTFFVQKKRPFVDYIGGNADGTTYNYPNTKWNLSFLPHYYIHGAYWHNNFGHPMSHGCVNVSYNDMEQLYNFVDVGTPVTIHD</sequence>
<dbReference type="EMBL" id="MGKP01000029">
    <property type="protein sequence ID" value="OGN27498.1"/>
    <property type="molecule type" value="Genomic_DNA"/>
</dbReference>
<evidence type="ECO:0000256" key="6">
    <source>
        <dbReference type="PROSITE-ProRule" id="PRU01373"/>
    </source>
</evidence>
<dbReference type="InterPro" id="IPR050979">
    <property type="entry name" value="LD-transpeptidase"/>
</dbReference>
<evidence type="ECO:0000256" key="5">
    <source>
        <dbReference type="ARBA" id="ARBA00023316"/>
    </source>
</evidence>
<dbReference type="Proteomes" id="UP000179047">
    <property type="component" value="Unassembled WGS sequence"/>
</dbReference>
<dbReference type="AlphaFoldDB" id="A0A1F8GS68"/>
<dbReference type="InterPro" id="IPR005490">
    <property type="entry name" value="LD_TPept_cat_dom"/>
</dbReference>
<dbReference type="GO" id="GO:0008360">
    <property type="term" value="P:regulation of cell shape"/>
    <property type="evidence" value="ECO:0007669"/>
    <property type="project" value="UniProtKB-UniRule"/>
</dbReference>
<dbReference type="GO" id="GO:0018104">
    <property type="term" value="P:peptidoglycan-protein cross-linking"/>
    <property type="evidence" value="ECO:0007669"/>
    <property type="project" value="TreeGrafter"/>
</dbReference>
<evidence type="ECO:0000256" key="7">
    <source>
        <dbReference type="SAM" id="MobiDB-lite"/>
    </source>
</evidence>
<dbReference type="PROSITE" id="PS52029">
    <property type="entry name" value="LD_TPASE"/>
    <property type="match status" value="1"/>
</dbReference>
<evidence type="ECO:0000256" key="3">
    <source>
        <dbReference type="ARBA" id="ARBA00022960"/>
    </source>
</evidence>
<dbReference type="Pfam" id="PF03734">
    <property type="entry name" value="YkuD"/>
    <property type="match status" value="1"/>
</dbReference>
<dbReference type="InterPro" id="IPR038063">
    <property type="entry name" value="Transpep_catalytic_dom"/>
</dbReference>
<dbReference type="UniPathway" id="UPA00219"/>
<dbReference type="GO" id="GO:0005576">
    <property type="term" value="C:extracellular region"/>
    <property type="evidence" value="ECO:0007669"/>
    <property type="project" value="TreeGrafter"/>
</dbReference>
<dbReference type="GO" id="GO:0016740">
    <property type="term" value="F:transferase activity"/>
    <property type="evidence" value="ECO:0007669"/>
    <property type="project" value="UniProtKB-KW"/>
</dbReference>
<keyword evidence="4 6" id="KW-0573">Peptidoglycan synthesis</keyword>
<dbReference type="PANTHER" id="PTHR30582:SF2">
    <property type="entry name" value="L,D-TRANSPEPTIDASE YCIB-RELATED"/>
    <property type="match status" value="1"/>
</dbReference>
<organism evidence="9 10">
    <name type="scientific">Candidatus Yanofskybacteria bacterium RIFCSPLOWO2_01_FULL_49_25</name>
    <dbReference type="NCBI Taxonomy" id="1802701"/>
    <lineage>
        <taxon>Bacteria</taxon>
        <taxon>Candidatus Yanofskyibacteriota</taxon>
    </lineage>
</organism>
<keyword evidence="2" id="KW-0808">Transferase</keyword>
<evidence type="ECO:0000313" key="9">
    <source>
        <dbReference type="EMBL" id="OGN27498.1"/>
    </source>
</evidence>
<proteinExistence type="predicted"/>
<comment type="caution">
    <text evidence="9">The sequence shown here is derived from an EMBL/GenBank/DDBJ whole genome shotgun (WGS) entry which is preliminary data.</text>
</comment>
<evidence type="ECO:0000256" key="2">
    <source>
        <dbReference type="ARBA" id="ARBA00022679"/>
    </source>
</evidence>